<dbReference type="STRING" id="551995.SAMN05192574_11525"/>
<organism evidence="1 2">
    <name type="scientific">Mucilaginibacter gossypiicola</name>
    <dbReference type="NCBI Taxonomy" id="551995"/>
    <lineage>
        <taxon>Bacteria</taxon>
        <taxon>Pseudomonadati</taxon>
        <taxon>Bacteroidota</taxon>
        <taxon>Sphingobacteriia</taxon>
        <taxon>Sphingobacteriales</taxon>
        <taxon>Sphingobacteriaceae</taxon>
        <taxon>Mucilaginibacter</taxon>
    </lineage>
</organism>
<proteinExistence type="predicted"/>
<accession>A0A1H8TBD6</accession>
<dbReference type="RefSeq" id="WP_091219949.1">
    <property type="nucleotide sequence ID" value="NZ_FOCL01000015.1"/>
</dbReference>
<evidence type="ECO:0000313" key="2">
    <source>
        <dbReference type="Proteomes" id="UP000198942"/>
    </source>
</evidence>
<evidence type="ECO:0000313" key="1">
    <source>
        <dbReference type="EMBL" id="SEO88056.1"/>
    </source>
</evidence>
<dbReference type="AlphaFoldDB" id="A0A1H8TBD6"/>
<keyword evidence="2" id="KW-1185">Reference proteome</keyword>
<name>A0A1H8TBD6_9SPHI</name>
<sequence>MTDRELLNRVLELFKLCDSNSALLNNLLKNEFLHPSFEQRSILNQVDFEFILTDKAKKNEGLVEYYLDSPDGCPYRAEVIFDGKWYLKSFLFLCQGCFGNYEECNVCGGSGWGVL</sequence>
<evidence type="ECO:0008006" key="3">
    <source>
        <dbReference type="Google" id="ProtNLM"/>
    </source>
</evidence>
<gene>
    <name evidence="1" type="ORF">SAMN05192574_11525</name>
</gene>
<dbReference type="OrthoDB" id="1494673at2"/>
<dbReference type="EMBL" id="FOCL01000015">
    <property type="protein sequence ID" value="SEO88056.1"/>
    <property type="molecule type" value="Genomic_DNA"/>
</dbReference>
<dbReference type="Proteomes" id="UP000198942">
    <property type="component" value="Unassembled WGS sequence"/>
</dbReference>
<protein>
    <recommendedName>
        <fullName evidence="3">NTF2 fold immunity protein</fullName>
    </recommendedName>
</protein>
<reference evidence="2" key="1">
    <citation type="submission" date="2016-10" db="EMBL/GenBank/DDBJ databases">
        <authorList>
            <person name="Varghese N."/>
            <person name="Submissions S."/>
        </authorList>
    </citation>
    <scope>NUCLEOTIDE SEQUENCE [LARGE SCALE GENOMIC DNA]</scope>
    <source>
        <strain evidence="2">Gh-48</strain>
    </source>
</reference>